<evidence type="ECO:0008006" key="3">
    <source>
        <dbReference type="Google" id="ProtNLM"/>
    </source>
</evidence>
<proteinExistence type="predicted"/>
<protein>
    <recommendedName>
        <fullName evidence="3">Photosynthesis system II assembly factor Ycf48/Hcf136-like domain-containing protein</fullName>
    </recommendedName>
</protein>
<gene>
    <name evidence="1" type="ORF">DR864_06805</name>
</gene>
<dbReference type="EMBL" id="CP030850">
    <property type="protein sequence ID" value="AXE17459.1"/>
    <property type="molecule type" value="Genomic_DNA"/>
</dbReference>
<organism evidence="1 2">
    <name type="scientific">Runella rosea</name>
    <dbReference type="NCBI Taxonomy" id="2259595"/>
    <lineage>
        <taxon>Bacteria</taxon>
        <taxon>Pseudomonadati</taxon>
        <taxon>Bacteroidota</taxon>
        <taxon>Cytophagia</taxon>
        <taxon>Cytophagales</taxon>
        <taxon>Spirosomataceae</taxon>
        <taxon>Runella</taxon>
    </lineage>
</organism>
<evidence type="ECO:0000313" key="2">
    <source>
        <dbReference type="Proteomes" id="UP000251993"/>
    </source>
</evidence>
<keyword evidence="2" id="KW-1185">Reference proteome</keyword>
<reference evidence="1 2" key="1">
    <citation type="submission" date="2018-07" db="EMBL/GenBank/DDBJ databases">
        <title>Genome sequencing of Runella.</title>
        <authorList>
            <person name="Baek M.-G."/>
            <person name="Yi H."/>
        </authorList>
    </citation>
    <scope>NUCLEOTIDE SEQUENCE [LARGE SCALE GENOMIC DNA]</scope>
    <source>
        <strain evidence="1 2">HYN0085</strain>
    </source>
</reference>
<name>A0A344TFN8_9BACT</name>
<evidence type="ECO:0000313" key="1">
    <source>
        <dbReference type="EMBL" id="AXE17459.1"/>
    </source>
</evidence>
<dbReference type="OrthoDB" id="9813892at2"/>
<dbReference type="CDD" id="cd15482">
    <property type="entry name" value="Sialidase_non-viral"/>
    <property type="match status" value="1"/>
</dbReference>
<dbReference type="InterPro" id="IPR015943">
    <property type="entry name" value="WD40/YVTN_repeat-like_dom_sf"/>
</dbReference>
<dbReference type="Proteomes" id="UP000251993">
    <property type="component" value="Chromosome"/>
</dbReference>
<dbReference type="PROSITE" id="PS51257">
    <property type="entry name" value="PROKAR_LIPOPROTEIN"/>
    <property type="match status" value="1"/>
</dbReference>
<dbReference type="Gene3D" id="2.130.10.10">
    <property type="entry name" value="YVTN repeat-like/Quinoprotein amine dehydrogenase"/>
    <property type="match status" value="1"/>
</dbReference>
<dbReference type="RefSeq" id="WP_114066244.1">
    <property type="nucleotide sequence ID" value="NZ_CP030850.1"/>
</dbReference>
<dbReference type="SUPFAM" id="SSF110296">
    <property type="entry name" value="Oligoxyloglucan reducing end-specific cellobiohydrolase"/>
    <property type="match status" value="1"/>
</dbReference>
<sequence>MKKSVVQFSFERTAFCILFLGILLFSCFPAKYIKPDNHVPGIRFTRLPTGTSNISGFYFLNERKGFLWTIYGEYYKTENGALSWTKTNNKVYGLVFRNEKAGFGFSQLPDKKLLVKTEDGGETWQPIYEVPPHSSCSNISIDEQKRVLFFINNTSVTAQNTRHESTLLYSEDEGINWRMEKYDSLNIFSLDFADKNIGFATGPSNKNRVILKTLDGGKSWKPLDLSSLGISGVYSIRFHQEIGVIDNAWKTNDKGQTWQKMGRLTADGDVHFIDSKKGYAFGSGKISKVSRKSDMLQTYASVSYTGDGGATWNTNDKISIIPPITQVFFINDALAFGIAFSEDYYKGELIRIDITNK</sequence>
<accession>A0A344TFN8</accession>
<dbReference type="KEGG" id="run:DR864_06805"/>
<dbReference type="AlphaFoldDB" id="A0A344TFN8"/>